<evidence type="ECO:0000313" key="3">
    <source>
        <dbReference type="Proteomes" id="UP001231189"/>
    </source>
</evidence>
<organism evidence="2 3">
    <name type="scientific">Lolium multiflorum</name>
    <name type="common">Italian ryegrass</name>
    <name type="synonym">Lolium perenne subsp. multiflorum</name>
    <dbReference type="NCBI Taxonomy" id="4521"/>
    <lineage>
        <taxon>Eukaryota</taxon>
        <taxon>Viridiplantae</taxon>
        <taxon>Streptophyta</taxon>
        <taxon>Embryophyta</taxon>
        <taxon>Tracheophyta</taxon>
        <taxon>Spermatophyta</taxon>
        <taxon>Magnoliopsida</taxon>
        <taxon>Liliopsida</taxon>
        <taxon>Poales</taxon>
        <taxon>Poaceae</taxon>
        <taxon>BOP clade</taxon>
        <taxon>Pooideae</taxon>
        <taxon>Poodae</taxon>
        <taxon>Poeae</taxon>
        <taxon>Poeae Chloroplast Group 2 (Poeae type)</taxon>
        <taxon>Loliodinae</taxon>
        <taxon>Loliinae</taxon>
        <taxon>Lolium</taxon>
    </lineage>
</organism>
<proteinExistence type="predicted"/>
<gene>
    <name evidence="2" type="ORF">QYE76_049133</name>
</gene>
<keyword evidence="3" id="KW-1185">Reference proteome</keyword>
<dbReference type="AlphaFoldDB" id="A0AAD8SNR0"/>
<dbReference type="EMBL" id="JAUUTY010000003">
    <property type="protein sequence ID" value="KAK1660974.1"/>
    <property type="molecule type" value="Genomic_DNA"/>
</dbReference>
<name>A0AAD8SNR0_LOLMU</name>
<sequence length="78" mass="8312">MEMMRFLGACLLVFQAAVVLADDGDKQGAGLLDAGRLEKFVDELPDMPVLRGYGVGEGGMLVAGELTVGMYDTTWDLA</sequence>
<feature type="signal peptide" evidence="1">
    <location>
        <begin position="1"/>
        <end position="21"/>
    </location>
</feature>
<evidence type="ECO:0000313" key="2">
    <source>
        <dbReference type="EMBL" id="KAK1660974.1"/>
    </source>
</evidence>
<feature type="chain" id="PRO_5041914660" evidence="1">
    <location>
        <begin position="22"/>
        <end position="78"/>
    </location>
</feature>
<accession>A0AAD8SNR0</accession>
<reference evidence="2" key="1">
    <citation type="submission" date="2023-07" db="EMBL/GenBank/DDBJ databases">
        <title>A chromosome-level genome assembly of Lolium multiflorum.</title>
        <authorList>
            <person name="Chen Y."/>
            <person name="Copetti D."/>
            <person name="Kolliker R."/>
            <person name="Studer B."/>
        </authorList>
    </citation>
    <scope>NUCLEOTIDE SEQUENCE</scope>
    <source>
        <strain evidence="2">02402/16</strain>
        <tissue evidence="2">Leaf</tissue>
    </source>
</reference>
<protein>
    <submittedName>
        <fullName evidence="2">Uncharacterized protein</fullName>
    </submittedName>
</protein>
<keyword evidence="1" id="KW-0732">Signal</keyword>
<evidence type="ECO:0000256" key="1">
    <source>
        <dbReference type="SAM" id="SignalP"/>
    </source>
</evidence>
<dbReference type="Proteomes" id="UP001231189">
    <property type="component" value="Unassembled WGS sequence"/>
</dbReference>
<comment type="caution">
    <text evidence="2">The sequence shown here is derived from an EMBL/GenBank/DDBJ whole genome shotgun (WGS) entry which is preliminary data.</text>
</comment>